<sequence length="273" mass="29720">MSFRALVVGGTSGIGHGIALALAKRGDVQVTIAGRSAARGHEIVEQMSALSPSQTHRFVSVDAFDLQSVRKLAIQNDPKDIDILVMTQGMATIQGYTPTRDGLDQKLQLHYFSRFFLASLFAKSMKPNSRIFTVLSAGVHGKFQHLEDDFELKNTYSIKNAADAAGFYLDAGMEAIANDCPSLAVAHAGPGFVNTNWGAEMPAWIRAPLRPLQRIFGKSAEDCGETMTMALLRLPTGYSLIDENGKTIENGIKHTRAERDAIVQKTMLLLPDV</sequence>
<dbReference type="InterPro" id="IPR002347">
    <property type="entry name" value="SDR_fam"/>
</dbReference>
<organism evidence="2">
    <name type="scientific">Phaeodactylum tricornutum</name>
    <name type="common">Diatom</name>
    <dbReference type="NCBI Taxonomy" id="2850"/>
    <lineage>
        <taxon>Eukaryota</taxon>
        <taxon>Sar</taxon>
        <taxon>Stramenopiles</taxon>
        <taxon>Ochrophyta</taxon>
        <taxon>Bacillariophyta</taxon>
        <taxon>Bacillariophyceae</taxon>
        <taxon>Bacillariophycidae</taxon>
        <taxon>Naviculales</taxon>
        <taxon>Phaeodactylaceae</taxon>
        <taxon>Phaeodactylum</taxon>
    </lineage>
</organism>
<dbReference type="PRINTS" id="PR00081">
    <property type="entry name" value="GDHRDH"/>
</dbReference>
<name>A0A8J9TWR1_PHATR</name>
<accession>A0A8J9TWR1</accession>
<evidence type="ECO:0000313" key="2">
    <source>
        <dbReference type="EMBL" id="CAG9290797.1"/>
    </source>
</evidence>
<dbReference type="AlphaFoldDB" id="A0A8J9TWR1"/>
<keyword evidence="1" id="KW-0560">Oxidoreductase</keyword>
<dbReference type="Proteomes" id="UP000836788">
    <property type="component" value="Chromosome 5"/>
</dbReference>
<dbReference type="PANTHER" id="PTHR47534">
    <property type="entry name" value="YALI0E05731P"/>
    <property type="match status" value="1"/>
</dbReference>
<dbReference type="Pfam" id="PF00106">
    <property type="entry name" value="adh_short"/>
    <property type="match status" value="1"/>
</dbReference>
<dbReference type="EMBL" id="OU594946">
    <property type="protein sequence ID" value="CAG9290797.1"/>
    <property type="molecule type" value="Genomic_DNA"/>
</dbReference>
<dbReference type="Gene3D" id="3.40.50.720">
    <property type="entry name" value="NAD(P)-binding Rossmann-like Domain"/>
    <property type="match status" value="1"/>
</dbReference>
<proteinExistence type="predicted"/>
<dbReference type="SUPFAM" id="SSF51735">
    <property type="entry name" value="NAD(P)-binding Rossmann-fold domains"/>
    <property type="match status" value="1"/>
</dbReference>
<dbReference type="GO" id="GO:0016491">
    <property type="term" value="F:oxidoreductase activity"/>
    <property type="evidence" value="ECO:0007669"/>
    <property type="project" value="UniProtKB-KW"/>
</dbReference>
<dbReference type="InterPro" id="IPR052228">
    <property type="entry name" value="Sec_Metab_Biosynth_Oxidored"/>
</dbReference>
<dbReference type="InterPro" id="IPR036291">
    <property type="entry name" value="NAD(P)-bd_dom_sf"/>
</dbReference>
<reference evidence="2" key="1">
    <citation type="submission" date="2022-02" db="EMBL/GenBank/DDBJ databases">
        <authorList>
            <person name="Giguere J D."/>
        </authorList>
    </citation>
    <scope>NUCLEOTIDE SEQUENCE</scope>
    <source>
        <strain evidence="2">CCAP 1055/1</strain>
    </source>
</reference>
<gene>
    <name evidence="2" type="ORF">PTTT1_LOCUS45927</name>
</gene>
<dbReference type="PANTHER" id="PTHR47534:SF3">
    <property type="entry name" value="ALCOHOL DEHYDROGENASE-LIKE C-TERMINAL DOMAIN-CONTAINING PROTEIN"/>
    <property type="match status" value="1"/>
</dbReference>
<evidence type="ECO:0000256" key="1">
    <source>
        <dbReference type="ARBA" id="ARBA00023002"/>
    </source>
</evidence>
<protein>
    <submittedName>
        <fullName evidence="2">Uncharacterized protein</fullName>
    </submittedName>
</protein>